<evidence type="ECO:0000313" key="10">
    <source>
        <dbReference type="EMBL" id="KAF2235715.1"/>
    </source>
</evidence>
<evidence type="ECO:0000256" key="1">
    <source>
        <dbReference type="ARBA" id="ARBA00004479"/>
    </source>
</evidence>
<dbReference type="GO" id="GO:0005793">
    <property type="term" value="C:endoplasmic reticulum-Golgi intermediate compartment"/>
    <property type="evidence" value="ECO:0007669"/>
    <property type="project" value="TreeGrafter"/>
</dbReference>
<evidence type="ECO:0000256" key="3">
    <source>
        <dbReference type="ARBA" id="ARBA00022729"/>
    </source>
</evidence>
<comment type="subcellular location">
    <subcellularLocation>
        <location evidence="1">Membrane</location>
        <topology evidence="1">Single-pass type I membrane protein</topology>
    </subcellularLocation>
</comment>
<evidence type="ECO:0000256" key="8">
    <source>
        <dbReference type="SAM" id="SignalP"/>
    </source>
</evidence>
<dbReference type="GO" id="GO:0000139">
    <property type="term" value="C:Golgi membrane"/>
    <property type="evidence" value="ECO:0007669"/>
    <property type="project" value="TreeGrafter"/>
</dbReference>
<dbReference type="Pfam" id="PF03388">
    <property type="entry name" value="Lectin_leg-like"/>
    <property type="match status" value="1"/>
</dbReference>
<reference evidence="10" key="1">
    <citation type="journal article" date="2020" name="Stud. Mycol.">
        <title>101 Dothideomycetes genomes: a test case for predicting lifestyles and emergence of pathogens.</title>
        <authorList>
            <person name="Haridas S."/>
            <person name="Albert R."/>
            <person name="Binder M."/>
            <person name="Bloem J."/>
            <person name="Labutti K."/>
            <person name="Salamov A."/>
            <person name="Andreopoulos B."/>
            <person name="Baker S."/>
            <person name="Barry K."/>
            <person name="Bills G."/>
            <person name="Bluhm B."/>
            <person name="Cannon C."/>
            <person name="Castanera R."/>
            <person name="Culley D."/>
            <person name="Daum C."/>
            <person name="Ezra D."/>
            <person name="Gonzalez J."/>
            <person name="Henrissat B."/>
            <person name="Kuo A."/>
            <person name="Liang C."/>
            <person name="Lipzen A."/>
            <person name="Lutzoni F."/>
            <person name="Magnuson J."/>
            <person name="Mondo S."/>
            <person name="Nolan M."/>
            <person name="Ohm R."/>
            <person name="Pangilinan J."/>
            <person name="Park H.-J."/>
            <person name="Ramirez L."/>
            <person name="Alfaro M."/>
            <person name="Sun H."/>
            <person name="Tritt A."/>
            <person name="Yoshinaga Y."/>
            <person name="Zwiers L.-H."/>
            <person name="Turgeon B."/>
            <person name="Goodwin S."/>
            <person name="Spatafora J."/>
            <person name="Crous P."/>
            <person name="Grigoriev I."/>
        </authorList>
    </citation>
    <scope>NUCLEOTIDE SEQUENCE</scope>
    <source>
        <strain evidence="10">Tuck. ex Michener</strain>
    </source>
</reference>
<feature type="signal peptide" evidence="8">
    <location>
        <begin position="1"/>
        <end position="24"/>
    </location>
</feature>
<feature type="transmembrane region" description="Helical" evidence="7">
    <location>
        <begin position="285"/>
        <end position="306"/>
    </location>
</feature>
<evidence type="ECO:0000256" key="4">
    <source>
        <dbReference type="ARBA" id="ARBA00022989"/>
    </source>
</evidence>
<dbReference type="GO" id="GO:0030134">
    <property type="term" value="C:COPII-coated ER to Golgi transport vesicle"/>
    <property type="evidence" value="ECO:0007669"/>
    <property type="project" value="TreeGrafter"/>
</dbReference>
<dbReference type="PROSITE" id="PS51328">
    <property type="entry name" value="L_LECTIN_LIKE"/>
    <property type="match status" value="1"/>
</dbReference>
<sequence length="317" mass="35354">MVAAFLRSCLWLLASSIAVLAAEADDGHKRIHLRTHSLTSPYLDSDMQSRWWDFGADTVIRADQYVRLTADRPSQAGWIFSRVPLTATNWEIEVEFSIKGAHNLYGDGMAMWLTKQRGMSGQVFGHTDKFEGLGIFFDTYKNNRPGVTFPYIMAMMGDGQTEYEKHTDGKSNELDGCSARGIRNAHVPTKALVTYFADKNLTVALQYKNEDEWTPCFSIANVKIPSVAYLGFSAETGELSDNHDIISVETRNMYQPAGGSTDSGRGGNRGGSRRGRNGRNEGGGWGWFFVKVLLFVMAVGGSYVGYTMYRANQRPRY</sequence>
<dbReference type="InterPro" id="IPR013320">
    <property type="entry name" value="ConA-like_dom_sf"/>
</dbReference>
<evidence type="ECO:0000313" key="11">
    <source>
        <dbReference type="Proteomes" id="UP000800092"/>
    </source>
</evidence>
<dbReference type="Gene3D" id="2.60.120.200">
    <property type="match status" value="1"/>
</dbReference>
<dbReference type="InterPro" id="IPR051136">
    <property type="entry name" value="Intracellular_Lectin-GPT"/>
</dbReference>
<proteinExistence type="predicted"/>
<keyword evidence="5 7" id="KW-0472">Membrane</keyword>
<dbReference type="AlphaFoldDB" id="A0A6A6HC88"/>
<dbReference type="SUPFAM" id="SSF49899">
    <property type="entry name" value="Concanavalin A-like lectins/glucanases"/>
    <property type="match status" value="1"/>
</dbReference>
<accession>A0A6A6HC88</accession>
<dbReference type="FunFam" id="2.60.120.200:FF:000095">
    <property type="entry name" value="Lectin family integral membrane protein"/>
    <property type="match status" value="1"/>
</dbReference>
<dbReference type="Proteomes" id="UP000800092">
    <property type="component" value="Unassembled WGS sequence"/>
</dbReference>
<dbReference type="EMBL" id="ML991789">
    <property type="protein sequence ID" value="KAF2235715.1"/>
    <property type="molecule type" value="Genomic_DNA"/>
</dbReference>
<dbReference type="GO" id="GO:0005789">
    <property type="term" value="C:endoplasmic reticulum membrane"/>
    <property type="evidence" value="ECO:0007669"/>
    <property type="project" value="TreeGrafter"/>
</dbReference>
<evidence type="ECO:0000256" key="5">
    <source>
        <dbReference type="ARBA" id="ARBA00023136"/>
    </source>
</evidence>
<feature type="chain" id="PRO_5025331959" description="L-type lectin-like domain-containing protein" evidence="8">
    <location>
        <begin position="25"/>
        <end position="317"/>
    </location>
</feature>
<evidence type="ECO:0000256" key="2">
    <source>
        <dbReference type="ARBA" id="ARBA00022692"/>
    </source>
</evidence>
<gene>
    <name evidence="10" type="ORF">EV356DRAFT_531572</name>
</gene>
<dbReference type="InterPro" id="IPR005052">
    <property type="entry name" value="Lectin_leg"/>
</dbReference>
<protein>
    <recommendedName>
        <fullName evidence="9">L-type lectin-like domain-containing protein</fullName>
    </recommendedName>
</protein>
<keyword evidence="2 7" id="KW-0812">Transmembrane</keyword>
<keyword evidence="4 7" id="KW-1133">Transmembrane helix</keyword>
<dbReference type="CDD" id="cd07308">
    <property type="entry name" value="lectin_leg-like"/>
    <property type="match status" value="1"/>
</dbReference>
<dbReference type="OrthoDB" id="270293at2759"/>
<name>A0A6A6HC88_VIRVR</name>
<feature type="domain" description="L-type lectin-like" evidence="9">
    <location>
        <begin position="30"/>
        <end position="253"/>
    </location>
</feature>
<keyword evidence="11" id="KW-1185">Reference proteome</keyword>
<feature type="region of interest" description="Disordered" evidence="6">
    <location>
        <begin position="254"/>
        <end position="277"/>
    </location>
</feature>
<dbReference type="GO" id="GO:0005537">
    <property type="term" value="F:D-mannose binding"/>
    <property type="evidence" value="ECO:0007669"/>
    <property type="project" value="TreeGrafter"/>
</dbReference>
<dbReference type="PANTHER" id="PTHR12223">
    <property type="entry name" value="VESICULAR MANNOSE-BINDING LECTIN"/>
    <property type="match status" value="1"/>
</dbReference>
<keyword evidence="3 8" id="KW-0732">Signal</keyword>
<organism evidence="10 11">
    <name type="scientific">Viridothelium virens</name>
    <name type="common">Speckled blister lichen</name>
    <name type="synonym">Trypethelium virens</name>
    <dbReference type="NCBI Taxonomy" id="1048519"/>
    <lineage>
        <taxon>Eukaryota</taxon>
        <taxon>Fungi</taxon>
        <taxon>Dikarya</taxon>
        <taxon>Ascomycota</taxon>
        <taxon>Pezizomycotina</taxon>
        <taxon>Dothideomycetes</taxon>
        <taxon>Dothideomycetes incertae sedis</taxon>
        <taxon>Trypetheliales</taxon>
        <taxon>Trypetheliaceae</taxon>
        <taxon>Viridothelium</taxon>
    </lineage>
</organism>
<evidence type="ECO:0000256" key="7">
    <source>
        <dbReference type="SAM" id="Phobius"/>
    </source>
</evidence>
<dbReference type="GO" id="GO:0006888">
    <property type="term" value="P:endoplasmic reticulum to Golgi vesicle-mediated transport"/>
    <property type="evidence" value="ECO:0007669"/>
    <property type="project" value="TreeGrafter"/>
</dbReference>
<evidence type="ECO:0000256" key="6">
    <source>
        <dbReference type="SAM" id="MobiDB-lite"/>
    </source>
</evidence>
<dbReference type="PANTHER" id="PTHR12223:SF45">
    <property type="entry name" value="RE50040P"/>
    <property type="match status" value="1"/>
</dbReference>
<evidence type="ECO:0000259" key="9">
    <source>
        <dbReference type="PROSITE" id="PS51328"/>
    </source>
</evidence>